<dbReference type="RefSeq" id="WP_213543044.1">
    <property type="nucleotide sequence ID" value="NZ_AP023420.1"/>
</dbReference>
<dbReference type="InterPro" id="IPR019491">
    <property type="entry name" value="Lipoate_protein_ligase_C"/>
</dbReference>
<dbReference type="Gene3D" id="3.30.930.10">
    <property type="entry name" value="Bira Bifunctional Protein, Domain 2"/>
    <property type="match status" value="1"/>
</dbReference>
<dbReference type="CDD" id="cd16443">
    <property type="entry name" value="LplA"/>
    <property type="match status" value="1"/>
</dbReference>
<dbReference type="GO" id="GO:0009249">
    <property type="term" value="P:protein lipoylation"/>
    <property type="evidence" value="ECO:0007669"/>
    <property type="project" value="InterPro"/>
</dbReference>
<keyword evidence="10" id="KW-1185">Reference proteome</keyword>
<comment type="pathway">
    <text evidence="1">Protein modification; protein lipoylation via exogenous pathway; protein N(6)-(lipoyl)lysine from lipoate: step 2/2.</text>
</comment>
<dbReference type="PANTHER" id="PTHR12561">
    <property type="entry name" value="LIPOATE-PROTEIN LIGASE"/>
    <property type="match status" value="1"/>
</dbReference>
<evidence type="ECO:0000256" key="2">
    <source>
        <dbReference type="ARBA" id="ARBA00005124"/>
    </source>
</evidence>
<dbReference type="GO" id="GO:0017118">
    <property type="term" value="F:lipoyltransferase activity"/>
    <property type="evidence" value="ECO:0007669"/>
    <property type="project" value="TreeGrafter"/>
</dbReference>
<keyword evidence="5" id="KW-0547">Nucleotide-binding</keyword>
<dbReference type="EC" id="6.3.1.20" evidence="3"/>
<accession>A0A810QID2</accession>
<feature type="domain" description="BPL/LPL catalytic" evidence="8">
    <location>
        <begin position="29"/>
        <end position="216"/>
    </location>
</feature>
<dbReference type="Pfam" id="PF10437">
    <property type="entry name" value="Lip_prot_lig_C"/>
    <property type="match status" value="1"/>
</dbReference>
<dbReference type="Proteomes" id="UP000679848">
    <property type="component" value="Chromosome"/>
</dbReference>
<evidence type="ECO:0000256" key="1">
    <source>
        <dbReference type="ARBA" id="ARBA00005085"/>
    </source>
</evidence>
<dbReference type="SUPFAM" id="SSF82649">
    <property type="entry name" value="SufE/NifU"/>
    <property type="match status" value="1"/>
</dbReference>
<protein>
    <recommendedName>
        <fullName evidence="3">lipoate--protein ligase</fullName>
        <ecNumber evidence="3">6.3.1.20</ecNumber>
    </recommendedName>
</protein>
<keyword evidence="6" id="KW-0067">ATP-binding</keyword>
<dbReference type="PROSITE" id="PS51733">
    <property type="entry name" value="BPL_LPL_CATALYTIC"/>
    <property type="match status" value="1"/>
</dbReference>
<organism evidence="9 10">
    <name type="scientific">Pusillibacter faecalis</name>
    <dbReference type="NCBI Taxonomy" id="2714358"/>
    <lineage>
        <taxon>Bacteria</taxon>
        <taxon>Bacillati</taxon>
        <taxon>Bacillota</taxon>
        <taxon>Clostridia</taxon>
        <taxon>Eubacteriales</taxon>
        <taxon>Oscillospiraceae</taxon>
        <taxon>Pusillibacter</taxon>
    </lineage>
</organism>
<sequence length="341" mass="37981">MAADTLYLETGSTDPAYNLAFEEVVLQNRREGNTLLLWQNDHAVVIGQNQNAEEEINHAFVEAHGIRVVRRMTGGGAVYHDLGNLNYSWMTDVENAGAITYQQFTRPVVEALRGLGMAAEASGRNDILVEGRKVSGTAQRLLGKRILHHGTLLFDSDPEMIAGALRVDASKFQSKSTKSVRSRVGNIREFLRTDMTLPDFWEYLKGSLGGEALQSGSLTEAEHQQVLRLKAEKYDAWEWTFGRTPRFSFANRHRWDGGLLEVRVQAENGRITAARFYGDFLSLCPPAPLEAALRGRLFQRADVAQALRGLPLQNYLGGIREQEVLDTMFPVSGPKSEAPSF</sequence>
<evidence type="ECO:0000259" key="8">
    <source>
        <dbReference type="PROSITE" id="PS51733"/>
    </source>
</evidence>
<evidence type="ECO:0000256" key="5">
    <source>
        <dbReference type="ARBA" id="ARBA00022741"/>
    </source>
</evidence>
<dbReference type="Gene3D" id="3.30.390.50">
    <property type="entry name" value="CO dehydrogenase flavoprotein, C-terminal domain"/>
    <property type="match status" value="1"/>
</dbReference>
<dbReference type="InterPro" id="IPR045864">
    <property type="entry name" value="aa-tRNA-synth_II/BPL/LPL"/>
</dbReference>
<proteinExistence type="predicted"/>
<dbReference type="NCBIfam" id="TIGR00545">
    <property type="entry name" value="lipoyltrans"/>
    <property type="match status" value="1"/>
</dbReference>
<dbReference type="SUPFAM" id="SSF55681">
    <property type="entry name" value="Class II aaRS and biotin synthetases"/>
    <property type="match status" value="1"/>
</dbReference>
<dbReference type="GO" id="GO:0016979">
    <property type="term" value="F:lipoate-protein ligase activity"/>
    <property type="evidence" value="ECO:0007669"/>
    <property type="project" value="UniProtKB-EC"/>
</dbReference>
<dbReference type="AlphaFoldDB" id="A0A810QID2"/>
<dbReference type="GO" id="GO:0005737">
    <property type="term" value="C:cytoplasm"/>
    <property type="evidence" value="ECO:0007669"/>
    <property type="project" value="TreeGrafter"/>
</dbReference>
<comment type="pathway">
    <text evidence="2">Protein modification; protein lipoylation via exogenous pathway; protein N(6)-(lipoyl)lysine from lipoate: step 1/2.</text>
</comment>
<reference evidence="9" key="1">
    <citation type="submission" date="2020-09" db="EMBL/GenBank/DDBJ databases">
        <title>New species isolated from human feces.</title>
        <authorList>
            <person name="Kitahara M."/>
            <person name="Shigeno Y."/>
            <person name="Shime M."/>
            <person name="Matsumoto Y."/>
            <person name="Nakamura S."/>
            <person name="Motooka D."/>
            <person name="Fukuoka S."/>
            <person name="Nishikawa H."/>
            <person name="Benno Y."/>
        </authorList>
    </citation>
    <scope>NUCLEOTIDE SEQUENCE</scope>
    <source>
        <strain evidence="9">MM59</strain>
    </source>
</reference>
<dbReference type="InterPro" id="IPR004562">
    <property type="entry name" value="LipoylTrfase_LipoateP_Ligase"/>
</dbReference>
<dbReference type="GO" id="GO:0005524">
    <property type="term" value="F:ATP binding"/>
    <property type="evidence" value="ECO:0007669"/>
    <property type="project" value="UniProtKB-KW"/>
</dbReference>
<dbReference type="UniPathway" id="UPA00537">
    <property type="reaction ID" value="UER00594"/>
</dbReference>
<evidence type="ECO:0000313" key="10">
    <source>
        <dbReference type="Proteomes" id="UP000679848"/>
    </source>
</evidence>
<evidence type="ECO:0000313" key="9">
    <source>
        <dbReference type="EMBL" id="BCK84213.1"/>
    </source>
</evidence>
<dbReference type="InterPro" id="IPR004143">
    <property type="entry name" value="BPL_LPL_catalytic"/>
</dbReference>
<evidence type="ECO:0000256" key="4">
    <source>
        <dbReference type="ARBA" id="ARBA00022598"/>
    </source>
</evidence>
<keyword evidence="4 9" id="KW-0436">Ligase</keyword>
<comment type="catalytic activity">
    <reaction evidence="7">
        <text>L-lysyl-[lipoyl-carrier protein] + (R)-lipoate + ATP = N(6)-[(R)-lipoyl]-L-lysyl-[lipoyl-carrier protein] + AMP + diphosphate + H(+)</text>
        <dbReference type="Rhea" id="RHEA:49288"/>
        <dbReference type="Rhea" id="RHEA-COMP:10500"/>
        <dbReference type="Rhea" id="RHEA-COMP:10502"/>
        <dbReference type="ChEBI" id="CHEBI:15378"/>
        <dbReference type="ChEBI" id="CHEBI:29969"/>
        <dbReference type="ChEBI" id="CHEBI:30616"/>
        <dbReference type="ChEBI" id="CHEBI:33019"/>
        <dbReference type="ChEBI" id="CHEBI:83088"/>
        <dbReference type="ChEBI" id="CHEBI:83099"/>
        <dbReference type="ChEBI" id="CHEBI:456215"/>
        <dbReference type="EC" id="6.3.1.20"/>
    </reaction>
</comment>
<gene>
    <name evidence="9" type="ORF">MM59RIKEN_15320</name>
</gene>
<dbReference type="EMBL" id="AP023420">
    <property type="protein sequence ID" value="BCK84213.1"/>
    <property type="molecule type" value="Genomic_DNA"/>
</dbReference>
<dbReference type="KEGG" id="pfaa:MM59RIKEN_15320"/>
<dbReference type="Pfam" id="PF21948">
    <property type="entry name" value="LplA-B_cat"/>
    <property type="match status" value="1"/>
</dbReference>
<evidence type="ECO:0000256" key="6">
    <source>
        <dbReference type="ARBA" id="ARBA00022840"/>
    </source>
</evidence>
<name>A0A810QID2_9FIRM</name>
<evidence type="ECO:0000256" key="7">
    <source>
        <dbReference type="ARBA" id="ARBA00048037"/>
    </source>
</evidence>
<evidence type="ECO:0000256" key="3">
    <source>
        <dbReference type="ARBA" id="ARBA00012367"/>
    </source>
</evidence>
<dbReference type="PANTHER" id="PTHR12561:SF3">
    <property type="entry name" value="LIPOYLTRANSFERASE 1, MITOCHONDRIAL"/>
    <property type="match status" value="1"/>
</dbReference>